<sequence length="53" mass="5679">MTEWILIIGGVILGFVLATHAAGVGFIASRVFISGRKKLKQFSPTSDHLAHDA</sequence>
<keyword evidence="1" id="KW-0472">Membrane</keyword>
<organism evidence="2 3">
    <name type="scientific">Aeromicrobium panaciterrae</name>
    <dbReference type="NCBI Taxonomy" id="363861"/>
    <lineage>
        <taxon>Bacteria</taxon>
        <taxon>Bacillati</taxon>
        <taxon>Actinomycetota</taxon>
        <taxon>Actinomycetes</taxon>
        <taxon>Propionibacteriales</taxon>
        <taxon>Nocardioidaceae</taxon>
        <taxon>Aeromicrobium</taxon>
    </lineage>
</organism>
<reference evidence="2 3" key="1">
    <citation type="submission" date="2023-07" db="EMBL/GenBank/DDBJ databases">
        <title>Sorghum-associated microbial communities from plants grown in Nebraska, USA.</title>
        <authorList>
            <person name="Schachtman D."/>
        </authorList>
    </citation>
    <scope>NUCLEOTIDE SEQUENCE [LARGE SCALE GENOMIC DNA]</scope>
    <source>
        <strain evidence="2 3">BE248</strain>
    </source>
</reference>
<dbReference type="EMBL" id="JAVDWH010000001">
    <property type="protein sequence ID" value="MDR7085613.1"/>
    <property type="molecule type" value="Genomic_DNA"/>
</dbReference>
<feature type="transmembrane region" description="Helical" evidence="1">
    <location>
        <begin position="6"/>
        <end position="33"/>
    </location>
</feature>
<keyword evidence="3" id="KW-1185">Reference proteome</keyword>
<accession>A0ABU1UKA5</accession>
<dbReference type="RefSeq" id="WP_309966251.1">
    <property type="nucleotide sequence ID" value="NZ_JAVDWH010000001.1"/>
</dbReference>
<protein>
    <submittedName>
        <fullName evidence="2">Uncharacterized protein</fullName>
    </submittedName>
</protein>
<gene>
    <name evidence="2" type="ORF">J2X11_000452</name>
</gene>
<evidence type="ECO:0000313" key="3">
    <source>
        <dbReference type="Proteomes" id="UP001257739"/>
    </source>
</evidence>
<proteinExistence type="predicted"/>
<keyword evidence="1" id="KW-0812">Transmembrane</keyword>
<evidence type="ECO:0000256" key="1">
    <source>
        <dbReference type="SAM" id="Phobius"/>
    </source>
</evidence>
<keyword evidence="1" id="KW-1133">Transmembrane helix</keyword>
<name>A0ABU1UKA5_9ACTN</name>
<evidence type="ECO:0000313" key="2">
    <source>
        <dbReference type="EMBL" id="MDR7085613.1"/>
    </source>
</evidence>
<comment type="caution">
    <text evidence="2">The sequence shown here is derived from an EMBL/GenBank/DDBJ whole genome shotgun (WGS) entry which is preliminary data.</text>
</comment>
<dbReference type="Proteomes" id="UP001257739">
    <property type="component" value="Unassembled WGS sequence"/>
</dbReference>